<dbReference type="EMBL" id="JAABOO010000002">
    <property type="protein sequence ID" value="NER13590.1"/>
    <property type="molecule type" value="Genomic_DNA"/>
</dbReference>
<dbReference type="Gene3D" id="1.10.3020.10">
    <property type="entry name" value="alpha-amino acid ester hydrolase ( Helical cap domain)"/>
    <property type="match status" value="1"/>
</dbReference>
<dbReference type="InterPro" id="IPR013736">
    <property type="entry name" value="Xaa-Pro_dipept_C"/>
</dbReference>
<dbReference type="InterPro" id="IPR000383">
    <property type="entry name" value="Xaa-Pro-like_dom"/>
</dbReference>
<evidence type="ECO:0000259" key="2">
    <source>
        <dbReference type="Pfam" id="PF02129"/>
    </source>
</evidence>
<dbReference type="SUPFAM" id="SSF53474">
    <property type="entry name" value="alpha/beta-Hydrolases"/>
    <property type="match status" value="1"/>
</dbReference>
<keyword evidence="5" id="KW-1185">Reference proteome</keyword>
<keyword evidence="1 4" id="KW-0378">Hydrolase</keyword>
<name>A0A6P0UMB4_9FLAO</name>
<comment type="caution">
    <text evidence="4">The sequence shown here is derived from an EMBL/GenBank/DDBJ whole genome shotgun (WGS) entry which is preliminary data.</text>
</comment>
<feature type="domain" description="Xaa-Pro dipeptidyl-peptidase-like" evidence="2">
    <location>
        <begin position="47"/>
        <end position="306"/>
    </location>
</feature>
<dbReference type="Proteomes" id="UP000468581">
    <property type="component" value="Unassembled WGS sequence"/>
</dbReference>
<accession>A0A6P0UMB4</accession>
<evidence type="ECO:0000313" key="5">
    <source>
        <dbReference type="Proteomes" id="UP000468581"/>
    </source>
</evidence>
<dbReference type="Pfam" id="PF02129">
    <property type="entry name" value="Peptidase_S15"/>
    <property type="match status" value="1"/>
</dbReference>
<dbReference type="InterPro" id="IPR008979">
    <property type="entry name" value="Galactose-bd-like_sf"/>
</dbReference>
<dbReference type="Pfam" id="PF08530">
    <property type="entry name" value="PepX_C"/>
    <property type="match status" value="1"/>
</dbReference>
<proteinExistence type="predicted"/>
<dbReference type="SUPFAM" id="SSF49785">
    <property type="entry name" value="Galactose-binding domain-like"/>
    <property type="match status" value="1"/>
</dbReference>
<dbReference type="GO" id="GO:0008239">
    <property type="term" value="F:dipeptidyl-peptidase activity"/>
    <property type="evidence" value="ECO:0007669"/>
    <property type="project" value="InterPro"/>
</dbReference>
<evidence type="ECO:0000259" key="3">
    <source>
        <dbReference type="Pfam" id="PF08530"/>
    </source>
</evidence>
<evidence type="ECO:0000256" key="1">
    <source>
        <dbReference type="ARBA" id="ARBA00022801"/>
    </source>
</evidence>
<dbReference type="AlphaFoldDB" id="A0A6P0UMB4"/>
<dbReference type="NCBIfam" id="TIGR00976">
    <property type="entry name" value="CocE_NonD"/>
    <property type="match status" value="1"/>
</dbReference>
<dbReference type="PROSITE" id="PS51257">
    <property type="entry name" value="PROKAR_LIPOPROTEIN"/>
    <property type="match status" value="1"/>
</dbReference>
<organism evidence="4 5">
    <name type="scientific">Leptobacterium flavescens</name>
    <dbReference type="NCBI Taxonomy" id="472055"/>
    <lineage>
        <taxon>Bacteria</taxon>
        <taxon>Pseudomonadati</taxon>
        <taxon>Bacteroidota</taxon>
        <taxon>Flavobacteriia</taxon>
        <taxon>Flavobacteriales</taxon>
        <taxon>Flavobacteriaceae</taxon>
        <taxon>Leptobacterium</taxon>
    </lineage>
</organism>
<dbReference type="Gene3D" id="3.40.50.1820">
    <property type="entry name" value="alpha/beta hydrolase"/>
    <property type="match status" value="1"/>
</dbReference>
<sequence length="594" mass="68313">MRYLFIIAITSLLLSCKSEQQQYHFRTLTEDGKSYEILDSVLIKTRDGAQIAAMVVKPGEIKEPGTSILFHTVYARHDDIKRAKKAADKGYIGIVSYTRGKAWSPDDPIPYEHEANDTYDVIDWISRQKWSDKRVGMYGGSYVGFTQWAAAKKLHPALKTIVPSVSAAPGIAEPTENGVYVNFHYPWFHYVMEDKYLADSLYSDWQRWNNLYLEWYKKGTSYRSLDSLDGFPNREFNKKLDHPVYDNYWQDMMPYKEDFAQIDIPVLTTTGYYDGGQIGAMYYLKEHMKYNKNANHYLLIGPYTHFGAQSVPDKEIGNYTIDPVAQINITETIFQWFDHIFKDASRPELLKDKINYQVMGTNSWGHASSLKEMNNDTLRFYLNDKVSGELFESTFSGKQQHLSLSRQKEEKRSYAEQEVDLADRRDGKQNNYFSPFVINETLTLGNGISYVTEAFEEEFEMNGSYLGELKLSINKRDLDCSMVLYEQTPEGKFFKLTLAYVGRASLAKDKSKRQLLTPGEISSIPLGNVRMSSKKIGKGSRLVLVLNVNKHPHAQINYGSGKDVSDETIADAKTPLKIKWYNDSFIEIPIRRKQ</sequence>
<dbReference type="Gene3D" id="2.60.120.260">
    <property type="entry name" value="Galactose-binding domain-like"/>
    <property type="match status" value="1"/>
</dbReference>
<protein>
    <submittedName>
        <fullName evidence="4">CocE/NonD family hydrolase</fullName>
    </submittedName>
</protein>
<feature type="domain" description="Xaa-Pro dipeptidyl-peptidase C-terminal" evidence="3">
    <location>
        <begin position="353"/>
        <end position="566"/>
    </location>
</feature>
<evidence type="ECO:0000313" key="4">
    <source>
        <dbReference type="EMBL" id="NER13590.1"/>
    </source>
</evidence>
<reference evidence="4 5" key="1">
    <citation type="submission" date="2020-01" db="EMBL/GenBank/DDBJ databases">
        <title>Leptobacterium flavescens.</title>
        <authorList>
            <person name="Wang G."/>
        </authorList>
    </citation>
    <scope>NUCLEOTIDE SEQUENCE [LARGE SCALE GENOMIC DNA]</scope>
    <source>
        <strain evidence="4 5">KCTC 22160</strain>
    </source>
</reference>
<dbReference type="InterPro" id="IPR005674">
    <property type="entry name" value="CocE/Ser_esterase"/>
</dbReference>
<gene>
    <name evidence="4" type="ORF">GWK08_09090</name>
</gene>
<dbReference type="InterPro" id="IPR029058">
    <property type="entry name" value="AB_hydrolase_fold"/>
</dbReference>